<sequence length="248" mass="28084">MATTPESLAISAVVPVKNEAENILPLVTEIDAALRETGADYEIVYVDDGSDDVTPQKLKETQQAFPALRIITHSNSCGQSRAVATGVRYARGRMIVTLDGDGQNVPADIPAMWGKLDGAEDLMVAGRRMKRRDVWIKRVSSRWANRIRARLLKDDTPDTGCGLKLFPRDAFMELPYFNHMHRFLPALMQRHGYRVINHDVQHRFREHGTSKYGTLDRLFVSIFDIAGVMWLQRRISRPDTIHDSLQAD</sequence>
<proteinExistence type="predicted"/>
<dbReference type="InterPro" id="IPR001173">
    <property type="entry name" value="Glyco_trans_2-like"/>
</dbReference>
<evidence type="ECO:0000256" key="6">
    <source>
        <dbReference type="ARBA" id="ARBA00022989"/>
    </source>
</evidence>
<dbReference type="Pfam" id="PF00535">
    <property type="entry name" value="Glycos_transf_2"/>
    <property type="match status" value="1"/>
</dbReference>
<keyword evidence="6" id="KW-1133">Transmembrane helix</keyword>
<keyword evidence="1" id="KW-1003">Cell membrane</keyword>
<keyword evidence="10" id="KW-1185">Reference proteome</keyword>
<evidence type="ECO:0000313" key="10">
    <source>
        <dbReference type="Proteomes" id="UP000032160"/>
    </source>
</evidence>
<dbReference type="EMBL" id="HG966617">
    <property type="protein sequence ID" value="CDO59674.1"/>
    <property type="molecule type" value="Genomic_DNA"/>
</dbReference>
<dbReference type="InterPro" id="IPR029044">
    <property type="entry name" value="Nucleotide-diphossugar_trans"/>
</dbReference>
<dbReference type="GO" id="GO:0009103">
    <property type="term" value="P:lipopolysaccharide biosynthetic process"/>
    <property type="evidence" value="ECO:0007669"/>
    <property type="project" value="UniProtKB-KW"/>
</dbReference>
<evidence type="ECO:0000256" key="5">
    <source>
        <dbReference type="ARBA" id="ARBA00022985"/>
    </source>
</evidence>
<dbReference type="InterPro" id="IPR050256">
    <property type="entry name" value="Glycosyltransferase_2"/>
</dbReference>
<feature type="domain" description="Glycosyltransferase 2-like" evidence="8">
    <location>
        <begin position="11"/>
        <end position="173"/>
    </location>
</feature>
<dbReference type="PATRIC" id="fig|1458461.3.peg.1459"/>
<dbReference type="Gene3D" id="3.90.550.10">
    <property type="entry name" value="Spore Coat Polysaccharide Biosynthesis Protein SpsA, Chain A"/>
    <property type="match status" value="1"/>
</dbReference>
<keyword evidence="2 9" id="KW-0328">Glycosyltransferase</keyword>
<dbReference type="PANTHER" id="PTHR48090:SF3">
    <property type="entry name" value="UNDECAPRENYL-PHOSPHATE 4-DEOXY-4-FORMAMIDO-L-ARABINOSE TRANSFERASE"/>
    <property type="match status" value="1"/>
</dbReference>
<evidence type="ECO:0000259" key="8">
    <source>
        <dbReference type="Pfam" id="PF00535"/>
    </source>
</evidence>
<dbReference type="HOGENOM" id="CLU_033536_11_0_5"/>
<dbReference type="SUPFAM" id="SSF53448">
    <property type="entry name" value="Nucleotide-diphospho-sugar transferases"/>
    <property type="match status" value="1"/>
</dbReference>
<evidence type="ECO:0000256" key="1">
    <source>
        <dbReference type="ARBA" id="ARBA00022475"/>
    </source>
</evidence>
<dbReference type="KEGG" id="pect:BN1012_Phect1460"/>
<reference evidence="9 10" key="1">
    <citation type="journal article" date="2014" name="Front. Genet.">
        <title>Genome and metabolic network of "Candidatus Phaeomarinobacter ectocarpi" Ec32, a new candidate genus of Alphaproteobacteria frequently associated with brown algae.</title>
        <authorList>
            <person name="Dittami S.M."/>
            <person name="Barbeyron T."/>
            <person name="Boyen C."/>
            <person name="Cambefort J."/>
            <person name="Collet G."/>
            <person name="Delage L."/>
            <person name="Gobet A."/>
            <person name="Groisillier A."/>
            <person name="Leblanc C."/>
            <person name="Michel G."/>
            <person name="Scornet D."/>
            <person name="Siegel A."/>
            <person name="Tapia J.E."/>
            <person name="Tonon T."/>
        </authorList>
    </citation>
    <scope>NUCLEOTIDE SEQUENCE [LARGE SCALE GENOMIC DNA]</scope>
    <source>
        <strain evidence="9 10">Ec32</strain>
    </source>
</reference>
<evidence type="ECO:0000256" key="3">
    <source>
        <dbReference type="ARBA" id="ARBA00022679"/>
    </source>
</evidence>
<evidence type="ECO:0000313" key="9">
    <source>
        <dbReference type="EMBL" id="CDO59674.1"/>
    </source>
</evidence>
<dbReference type="Proteomes" id="UP000032160">
    <property type="component" value="Chromosome I"/>
</dbReference>
<dbReference type="STRING" id="1458461.BN1012_Phect1460"/>
<protein>
    <submittedName>
        <fullName evidence="9">Glycosyl transferase|GT2</fullName>
        <ecNumber evidence="9">2.4.1.-</ecNumber>
    </submittedName>
</protein>
<accession>X5MF94</accession>
<keyword evidence="7" id="KW-0472">Membrane</keyword>
<dbReference type="FunFam" id="3.90.550.10:FF:000170">
    <property type="entry name" value="Dolichol-phosphate mannosyltransferase"/>
    <property type="match status" value="1"/>
</dbReference>
<keyword evidence="4" id="KW-0812">Transmembrane</keyword>
<dbReference type="EC" id="2.4.1.-" evidence="9"/>
<dbReference type="GO" id="GO:0005886">
    <property type="term" value="C:plasma membrane"/>
    <property type="evidence" value="ECO:0007669"/>
    <property type="project" value="TreeGrafter"/>
</dbReference>
<organism evidence="9 10">
    <name type="scientific">Candidatus Phaeomarinibacter ectocarpi</name>
    <dbReference type="NCBI Taxonomy" id="1458461"/>
    <lineage>
        <taxon>Bacteria</taxon>
        <taxon>Pseudomonadati</taxon>
        <taxon>Pseudomonadota</taxon>
        <taxon>Alphaproteobacteria</taxon>
        <taxon>Hyphomicrobiales</taxon>
        <taxon>Parvibaculaceae</taxon>
        <taxon>Candidatus Phaeomarinibacter</taxon>
    </lineage>
</organism>
<dbReference type="AlphaFoldDB" id="X5MF94"/>
<keyword evidence="5" id="KW-0448">Lipopolysaccharide biosynthesis</keyword>
<dbReference type="CDD" id="cd04187">
    <property type="entry name" value="DPM1_like_bac"/>
    <property type="match status" value="1"/>
</dbReference>
<name>X5MF94_9HYPH</name>
<evidence type="ECO:0000256" key="2">
    <source>
        <dbReference type="ARBA" id="ARBA00022676"/>
    </source>
</evidence>
<evidence type="ECO:0000256" key="4">
    <source>
        <dbReference type="ARBA" id="ARBA00022692"/>
    </source>
</evidence>
<gene>
    <name evidence="9" type="ORF">BN1012_Phect1460</name>
</gene>
<dbReference type="GO" id="GO:0099621">
    <property type="term" value="F:undecaprenyl-phosphate 4-deoxy-4-formamido-L-arabinose transferase activity"/>
    <property type="evidence" value="ECO:0007669"/>
    <property type="project" value="TreeGrafter"/>
</dbReference>
<keyword evidence="3 9" id="KW-0808">Transferase</keyword>
<dbReference type="PANTHER" id="PTHR48090">
    <property type="entry name" value="UNDECAPRENYL-PHOSPHATE 4-DEOXY-4-FORMAMIDO-L-ARABINOSE TRANSFERASE-RELATED"/>
    <property type="match status" value="1"/>
</dbReference>
<evidence type="ECO:0000256" key="7">
    <source>
        <dbReference type="ARBA" id="ARBA00023136"/>
    </source>
</evidence>